<comment type="caution">
    <text evidence="1">The sequence shown here is derived from an EMBL/GenBank/DDBJ whole genome shotgun (WGS) entry which is preliminary data.</text>
</comment>
<proteinExistence type="predicted"/>
<gene>
    <name evidence="1" type="ORF">Zmor_000827</name>
</gene>
<dbReference type="Proteomes" id="UP001168821">
    <property type="component" value="Unassembled WGS sequence"/>
</dbReference>
<accession>A0AA38IX52</accession>
<evidence type="ECO:0000313" key="1">
    <source>
        <dbReference type="EMBL" id="KAJ3665327.1"/>
    </source>
</evidence>
<evidence type="ECO:0000313" key="2">
    <source>
        <dbReference type="Proteomes" id="UP001168821"/>
    </source>
</evidence>
<keyword evidence="2" id="KW-1185">Reference proteome</keyword>
<organism evidence="1 2">
    <name type="scientific">Zophobas morio</name>
    <dbReference type="NCBI Taxonomy" id="2755281"/>
    <lineage>
        <taxon>Eukaryota</taxon>
        <taxon>Metazoa</taxon>
        <taxon>Ecdysozoa</taxon>
        <taxon>Arthropoda</taxon>
        <taxon>Hexapoda</taxon>
        <taxon>Insecta</taxon>
        <taxon>Pterygota</taxon>
        <taxon>Neoptera</taxon>
        <taxon>Endopterygota</taxon>
        <taxon>Coleoptera</taxon>
        <taxon>Polyphaga</taxon>
        <taxon>Cucujiformia</taxon>
        <taxon>Tenebrionidae</taxon>
        <taxon>Zophobas</taxon>
    </lineage>
</organism>
<dbReference type="AlphaFoldDB" id="A0AA38IX52"/>
<name>A0AA38IX52_9CUCU</name>
<protein>
    <submittedName>
        <fullName evidence="1">Uncharacterized protein</fullName>
    </submittedName>
</protein>
<dbReference type="EMBL" id="JALNTZ010000001">
    <property type="protein sequence ID" value="KAJ3665327.1"/>
    <property type="molecule type" value="Genomic_DNA"/>
</dbReference>
<dbReference type="Gene3D" id="2.80.10.50">
    <property type="match status" value="1"/>
</dbReference>
<reference evidence="1" key="1">
    <citation type="journal article" date="2023" name="G3 (Bethesda)">
        <title>Whole genome assemblies of Zophobas morio and Tenebrio molitor.</title>
        <authorList>
            <person name="Kaur S."/>
            <person name="Stinson S.A."/>
            <person name="diCenzo G.C."/>
        </authorList>
    </citation>
    <scope>NUCLEOTIDE SEQUENCE</scope>
    <source>
        <strain evidence="1">QUZm001</strain>
    </source>
</reference>
<sequence length="266" mass="31069">MLPGFVLTGFFLCRKHHKPHQLLVVVIFSYIMVLSQATDGCPNYSVKKIKLFSDLSKGYLRVERNRVVASESEGQDLKENYLYKVTIDKHYMLLYHIDSGKFICWNKSYKKLVPRRNPTNITYCKFNNTVSIIEAYKKHKARVITRDNKGREVEIRFNRSGAFARPKLMEKCIRHLRLHEKVHCEVKEFLKWVLDPAQIQNGTKQMEAYIQLITRCAGPHLVMKPVACESTGQSDFCIRMKEIHTSHHKLSPEIQDLCKIKDVDKN</sequence>